<comment type="similarity">
    <text evidence="1">Belongs to the peptidase M16 family.</text>
</comment>
<keyword evidence="2" id="KW-0732">Signal</keyword>
<protein>
    <submittedName>
        <fullName evidence="5">Putative Zn-dependent peptidase</fullName>
    </submittedName>
</protein>
<dbReference type="InterPro" id="IPR011765">
    <property type="entry name" value="Pept_M16_N"/>
</dbReference>
<dbReference type="Proteomes" id="UP000582837">
    <property type="component" value="Unassembled WGS sequence"/>
</dbReference>
<name>A0A841H1X3_9BACT</name>
<dbReference type="PANTHER" id="PTHR11851:SF49">
    <property type="entry name" value="MITOCHONDRIAL-PROCESSING PEPTIDASE SUBUNIT ALPHA"/>
    <property type="match status" value="1"/>
</dbReference>
<comment type="caution">
    <text evidence="5">The sequence shown here is derived from an EMBL/GenBank/DDBJ whole genome shotgun (WGS) entry which is preliminary data.</text>
</comment>
<sequence length="454" mass="50194">MNKRLVRSGIAVLALLGAASAPLAAQTGQAGRVDLETYRLPNGLRVILAPDPAVGAVAVNVWYDVGSRDEPKGRTGFAHLFEHMMFQGSANVPRGDHFVLVERAGGDMQNGTTEWNRTNYYQTLPSNRLNLGLWLEADRMRSLAVTQENLDNQRAVVQEEKRQRIDNQAYVGAMYETIMGVFNQETCFPYAHSIIGSFDDLNAASLDDVKSFFRTYYAPNNATLTLAGGFDPAQAKQMITQYFGDIPSAPEAPRTTCTQPFTHLPQARTIQDTRAPLPAVMIAYGIPAPTEPDYAAVSLLNSILSSGENARLDDRLVDQEKAAIGITPLFLTNRGPSAAMYWLNAAQGVEPARLQTLFDEEIARIRRDGVTQEELVKARNGMRAQQIFERQVPHGTAEALQYATHYYGDPAYINRSLEPFMAVTRDDIRRVAERYLSPQNRIVVTVVPAAAAQE</sequence>
<dbReference type="InterPro" id="IPR050361">
    <property type="entry name" value="MPP/UQCRC_Complex"/>
</dbReference>
<feature type="signal peptide" evidence="2">
    <location>
        <begin position="1"/>
        <end position="24"/>
    </location>
</feature>
<reference evidence="5 6" key="1">
    <citation type="submission" date="2020-08" db="EMBL/GenBank/DDBJ databases">
        <title>Genomic Encyclopedia of Type Strains, Phase IV (KMG-IV): sequencing the most valuable type-strain genomes for metagenomic binning, comparative biology and taxonomic classification.</title>
        <authorList>
            <person name="Goeker M."/>
        </authorList>
    </citation>
    <scope>NUCLEOTIDE SEQUENCE [LARGE SCALE GENOMIC DNA]</scope>
    <source>
        <strain evidence="5 6">DSM 29007</strain>
    </source>
</reference>
<evidence type="ECO:0000256" key="1">
    <source>
        <dbReference type="ARBA" id="ARBA00007261"/>
    </source>
</evidence>
<dbReference type="SUPFAM" id="SSF63411">
    <property type="entry name" value="LuxS/MPP-like metallohydrolase"/>
    <property type="match status" value="2"/>
</dbReference>
<gene>
    <name evidence="5" type="ORF">HNQ61_003742</name>
</gene>
<dbReference type="AlphaFoldDB" id="A0A841H1X3"/>
<evidence type="ECO:0000259" key="4">
    <source>
        <dbReference type="Pfam" id="PF05193"/>
    </source>
</evidence>
<evidence type="ECO:0000313" key="6">
    <source>
        <dbReference type="Proteomes" id="UP000582837"/>
    </source>
</evidence>
<dbReference type="EMBL" id="JACHIA010000012">
    <property type="protein sequence ID" value="MBB6072081.1"/>
    <property type="molecule type" value="Genomic_DNA"/>
</dbReference>
<dbReference type="RefSeq" id="WP_170034770.1">
    <property type="nucleotide sequence ID" value="NZ_JABDTL010000001.1"/>
</dbReference>
<organism evidence="5 6">
    <name type="scientific">Longimicrobium terrae</name>
    <dbReference type="NCBI Taxonomy" id="1639882"/>
    <lineage>
        <taxon>Bacteria</taxon>
        <taxon>Pseudomonadati</taxon>
        <taxon>Gemmatimonadota</taxon>
        <taxon>Longimicrobiia</taxon>
        <taxon>Longimicrobiales</taxon>
        <taxon>Longimicrobiaceae</taxon>
        <taxon>Longimicrobium</taxon>
    </lineage>
</organism>
<keyword evidence="6" id="KW-1185">Reference proteome</keyword>
<feature type="chain" id="PRO_5032783261" evidence="2">
    <location>
        <begin position="25"/>
        <end position="454"/>
    </location>
</feature>
<dbReference type="InterPro" id="IPR007863">
    <property type="entry name" value="Peptidase_M16_C"/>
</dbReference>
<feature type="domain" description="Peptidase M16 N-terminal" evidence="3">
    <location>
        <begin position="45"/>
        <end position="162"/>
    </location>
</feature>
<accession>A0A841H1X3</accession>
<evidence type="ECO:0000313" key="5">
    <source>
        <dbReference type="EMBL" id="MBB6072081.1"/>
    </source>
</evidence>
<evidence type="ECO:0000256" key="2">
    <source>
        <dbReference type="SAM" id="SignalP"/>
    </source>
</evidence>
<evidence type="ECO:0000259" key="3">
    <source>
        <dbReference type="Pfam" id="PF00675"/>
    </source>
</evidence>
<dbReference type="Pfam" id="PF05193">
    <property type="entry name" value="Peptidase_M16_C"/>
    <property type="match status" value="1"/>
</dbReference>
<dbReference type="Pfam" id="PF00675">
    <property type="entry name" value="Peptidase_M16"/>
    <property type="match status" value="1"/>
</dbReference>
<feature type="domain" description="Peptidase M16 C-terminal" evidence="4">
    <location>
        <begin position="205"/>
        <end position="381"/>
    </location>
</feature>
<proteinExistence type="inferred from homology"/>
<dbReference type="InterPro" id="IPR011249">
    <property type="entry name" value="Metalloenz_LuxS/M16"/>
</dbReference>
<dbReference type="Gene3D" id="3.30.830.10">
    <property type="entry name" value="Metalloenzyme, LuxS/M16 peptidase-like"/>
    <property type="match status" value="2"/>
</dbReference>
<dbReference type="PANTHER" id="PTHR11851">
    <property type="entry name" value="METALLOPROTEASE"/>
    <property type="match status" value="1"/>
</dbReference>
<dbReference type="GO" id="GO:0046872">
    <property type="term" value="F:metal ion binding"/>
    <property type="evidence" value="ECO:0007669"/>
    <property type="project" value="InterPro"/>
</dbReference>